<dbReference type="EMBL" id="QGKL01000021">
    <property type="protein sequence ID" value="PWQ97260.1"/>
    <property type="molecule type" value="Genomic_DNA"/>
</dbReference>
<dbReference type="AlphaFoldDB" id="A0A317CLT8"/>
<evidence type="ECO:0000313" key="3">
    <source>
        <dbReference type="Proteomes" id="UP000245506"/>
    </source>
</evidence>
<proteinExistence type="predicted"/>
<organism evidence="2 3">
    <name type="scientific">Leucothrix arctica</name>
    <dbReference type="NCBI Taxonomy" id="1481894"/>
    <lineage>
        <taxon>Bacteria</taxon>
        <taxon>Pseudomonadati</taxon>
        <taxon>Pseudomonadota</taxon>
        <taxon>Gammaproteobacteria</taxon>
        <taxon>Thiotrichales</taxon>
        <taxon>Thiotrichaceae</taxon>
        <taxon>Leucothrix</taxon>
    </lineage>
</organism>
<feature type="chain" id="PRO_5016352631" evidence="1">
    <location>
        <begin position="30"/>
        <end position="142"/>
    </location>
</feature>
<dbReference type="Proteomes" id="UP000245506">
    <property type="component" value="Unassembled WGS sequence"/>
</dbReference>
<dbReference type="OrthoDB" id="7068080at2"/>
<accession>A0A317CLT8</accession>
<keyword evidence="3" id="KW-1185">Reference proteome</keyword>
<evidence type="ECO:0000313" key="2">
    <source>
        <dbReference type="EMBL" id="PWQ97260.1"/>
    </source>
</evidence>
<sequence>MQPTKGLMVSKKAKWLAIAVLSCSSLSQAALPPQHQNSDDLNTMLRYIQGNPAVMSGLQAIDLVSHTVFYGEGCTAVFERLVIEKPEGWTGPADPLVIKQDSCPNYDDMDDAGFHEMGDIDDITLRATDGCSIEVEEESCKP</sequence>
<gene>
    <name evidence="2" type="ORF">DKT75_06895</name>
</gene>
<keyword evidence="1" id="KW-0732">Signal</keyword>
<name>A0A317CLT8_9GAMM</name>
<protein>
    <submittedName>
        <fullName evidence="2">Uncharacterized protein</fullName>
    </submittedName>
</protein>
<feature type="signal peptide" evidence="1">
    <location>
        <begin position="1"/>
        <end position="29"/>
    </location>
</feature>
<comment type="caution">
    <text evidence="2">The sequence shown here is derived from an EMBL/GenBank/DDBJ whole genome shotgun (WGS) entry which is preliminary data.</text>
</comment>
<reference evidence="2 3" key="1">
    <citation type="submission" date="2018-05" db="EMBL/GenBank/DDBJ databases">
        <title>Leucothrix arctica sp. nov., isolated from Arctic seawater.</title>
        <authorList>
            <person name="Choi A."/>
            <person name="Baek K."/>
        </authorList>
    </citation>
    <scope>NUCLEOTIDE SEQUENCE [LARGE SCALE GENOMIC DNA]</scope>
    <source>
        <strain evidence="2 3">IMCC9719</strain>
    </source>
</reference>
<dbReference type="RefSeq" id="WP_109822688.1">
    <property type="nucleotide sequence ID" value="NZ_QGKL01000021.1"/>
</dbReference>
<evidence type="ECO:0000256" key="1">
    <source>
        <dbReference type="SAM" id="SignalP"/>
    </source>
</evidence>